<sequence length="669" mass="77318">MHTREHLLEHLDIEYSYKLARRMEQFRSNEVLGYRPAGSQAEFKTGEMLKKEMESIGLSQVTKDAVTVDGWEFKKAVLAVETKGKRREFQLGAYQTDFKTDGFEPFSLTYVGKGTEKDYEGREVQGKLVLVDINQRDEWWINYPVYQAHLKGAKALIAVQDGGYGEIDNEALNAQDIAGPSDAAAFSISRKDAEVLKELLKEKEEIQVFFDADSQVMPSCTTYNICGRIPGKHPERMILLSAHYDSYFSGFQDDNTAVALMFGIAKSLLESGYQPNNTIVFCAMAAEEWGVIDSDFDWSAGAYEQIFTAHPEWVGKVIADLNFELPALAHGTRARIRSCYEYVRYLEEFLSNLPLLTQAYPEETRITAPIETWSDDFSMAIAGIPSMVNDFTGGSFMETHYHSQFDNDDYYDEQVYRLHHELFLLLICELDQTAVVPLCFAPVMSRAGKFPGAEAAKGVLSKKLDVMKQYLKEAEKKAEQDYQKVQEQNRAYRRLLKEERFEEAEELFESLRPLEQKQLANFKKEQDTFVRIDWYGNVLYPHEILLKNIRLLEDAIEDLEKAEVSKALGRLYQVDNNAYAFMFDEDVYNHFTDYVFHQPRERLKWGYGRIMEHEKLYTLVRSLLEKEKTAGSDFESEILRLKKVCEKQYTLLEKYTDKITEVLKETYLN</sequence>
<dbReference type="PANTHER" id="PTHR10404:SF46">
    <property type="entry name" value="VACUOLAR PROTEIN SORTING-ASSOCIATED PROTEIN 70"/>
    <property type="match status" value="1"/>
</dbReference>
<dbReference type="RefSeq" id="WP_248835151.1">
    <property type="nucleotide sequence ID" value="NZ_JAJEQE010000015.1"/>
</dbReference>
<dbReference type="InterPro" id="IPR046450">
    <property type="entry name" value="PA_dom_sf"/>
</dbReference>
<dbReference type="InterPro" id="IPR039373">
    <property type="entry name" value="Peptidase_M28B"/>
</dbReference>
<keyword evidence="1" id="KW-0175">Coiled coil</keyword>
<accession>A0ABS8EUH8</accession>
<dbReference type="Gene3D" id="3.50.30.30">
    <property type="match status" value="1"/>
</dbReference>
<dbReference type="InterPro" id="IPR007484">
    <property type="entry name" value="Peptidase_M28"/>
</dbReference>
<comment type="caution">
    <text evidence="3">The sequence shown here is derived from an EMBL/GenBank/DDBJ whole genome shotgun (WGS) entry which is preliminary data.</text>
</comment>
<evidence type="ECO:0000259" key="2">
    <source>
        <dbReference type="Pfam" id="PF04389"/>
    </source>
</evidence>
<evidence type="ECO:0000256" key="1">
    <source>
        <dbReference type="SAM" id="Coils"/>
    </source>
</evidence>
<evidence type="ECO:0000313" key="3">
    <source>
        <dbReference type="EMBL" id="MCC2148861.1"/>
    </source>
</evidence>
<feature type="domain" description="Peptidase M28" evidence="2">
    <location>
        <begin position="224"/>
        <end position="424"/>
    </location>
</feature>
<protein>
    <submittedName>
        <fullName evidence="3">M28 family peptidase</fullName>
    </submittedName>
</protein>
<gene>
    <name evidence="3" type="ORF">LKD42_06290</name>
</gene>
<evidence type="ECO:0000313" key="4">
    <source>
        <dbReference type="Proteomes" id="UP001299235"/>
    </source>
</evidence>
<dbReference type="Pfam" id="PF04389">
    <property type="entry name" value="Peptidase_M28"/>
    <property type="match status" value="1"/>
</dbReference>
<keyword evidence="4" id="KW-1185">Reference proteome</keyword>
<dbReference type="Proteomes" id="UP001299235">
    <property type="component" value="Unassembled WGS sequence"/>
</dbReference>
<dbReference type="SUPFAM" id="SSF53187">
    <property type="entry name" value="Zn-dependent exopeptidases"/>
    <property type="match status" value="1"/>
</dbReference>
<name>A0ABS8EUH8_9FIRM</name>
<dbReference type="SUPFAM" id="SSF52025">
    <property type="entry name" value="PA domain"/>
    <property type="match status" value="1"/>
</dbReference>
<dbReference type="Gene3D" id="3.40.630.10">
    <property type="entry name" value="Zn peptidases"/>
    <property type="match status" value="1"/>
</dbReference>
<proteinExistence type="predicted"/>
<dbReference type="PANTHER" id="PTHR10404">
    <property type="entry name" value="N-ACETYLATED-ALPHA-LINKED ACIDIC DIPEPTIDASE"/>
    <property type="match status" value="1"/>
</dbReference>
<organism evidence="3 4">
    <name type="scientific">Hominisplanchenecus faecis</name>
    <dbReference type="NCBI Taxonomy" id="2885351"/>
    <lineage>
        <taxon>Bacteria</taxon>
        <taxon>Bacillati</taxon>
        <taxon>Bacillota</taxon>
        <taxon>Clostridia</taxon>
        <taxon>Lachnospirales</taxon>
        <taxon>Lachnospiraceae</taxon>
        <taxon>Hominisplanchenecus</taxon>
    </lineage>
</organism>
<dbReference type="EMBL" id="JAJEQE010000015">
    <property type="protein sequence ID" value="MCC2148861.1"/>
    <property type="molecule type" value="Genomic_DNA"/>
</dbReference>
<reference evidence="3 4" key="1">
    <citation type="submission" date="2021-10" db="EMBL/GenBank/DDBJ databases">
        <title>Anaerobic single-cell dispensing facilitates the cultivation of human gut bacteria.</title>
        <authorList>
            <person name="Afrizal A."/>
        </authorList>
    </citation>
    <scope>NUCLEOTIDE SEQUENCE [LARGE SCALE GENOMIC DNA]</scope>
    <source>
        <strain evidence="3 4">CLA-AA-H246</strain>
    </source>
</reference>
<feature type="coiled-coil region" evidence="1">
    <location>
        <begin position="468"/>
        <end position="505"/>
    </location>
</feature>